<dbReference type="GO" id="GO:0005351">
    <property type="term" value="F:carbohydrate:proton symporter activity"/>
    <property type="evidence" value="ECO:0007669"/>
    <property type="project" value="TreeGrafter"/>
</dbReference>
<dbReference type="InterPro" id="IPR005828">
    <property type="entry name" value="MFS_sugar_transport-like"/>
</dbReference>
<evidence type="ECO:0000259" key="11">
    <source>
        <dbReference type="PROSITE" id="PS50850"/>
    </source>
</evidence>
<dbReference type="InterPro" id="IPR005829">
    <property type="entry name" value="Sugar_transporter_CS"/>
</dbReference>
<feature type="transmembrane region" description="Helical" evidence="10">
    <location>
        <begin position="141"/>
        <end position="159"/>
    </location>
</feature>
<dbReference type="Gene3D" id="1.20.1250.20">
    <property type="entry name" value="MFS general substrate transporter like domains"/>
    <property type="match status" value="1"/>
</dbReference>
<evidence type="ECO:0000256" key="4">
    <source>
        <dbReference type="ARBA" id="ARBA00022692"/>
    </source>
</evidence>
<feature type="transmembrane region" description="Helical" evidence="10">
    <location>
        <begin position="335"/>
        <end position="357"/>
    </location>
</feature>
<dbReference type="InterPro" id="IPR050360">
    <property type="entry name" value="MFS_Sugar_Transporters"/>
</dbReference>
<dbReference type="SUPFAM" id="SSF103473">
    <property type="entry name" value="MFS general substrate transporter"/>
    <property type="match status" value="1"/>
</dbReference>
<dbReference type="EMBL" id="LT598468">
    <property type="protein sequence ID" value="SCV02522.1"/>
    <property type="molecule type" value="Genomic_DNA"/>
</dbReference>
<name>A0A1G4KDD6_9SACH</name>
<dbReference type="NCBIfam" id="TIGR00879">
    <property type="entry name" value="SP"/>
    <property type="match status" value="1"/>
</dbReference>
<feature type="transmembrane region" description="Helical" evidence="10">
    <location>
        <begin position="437"/>
        <end position="454"/>
    </location>
</feature>
<feature type="transmembrane region" description="Helical" evidence="10">
    <location>
        <begin position="297"/>
        <end position="315"/>
    </location>
</feature>
<evidence type="ECO:0000256" key="3">
    <source>
        <dbReference type="ARBA" id="ARBA00022448"/>
    </source>
</evidence>
<accession>A0A1G4KDD6</accession>
<keyword evidence="3 9" id="KW-0813">Transport</keyword>
<dbReference type="AlphaFoldDB" id="A0A1G4KDD6"/>
<keyword evidence="5" id="KW-0672">Quinate metabolism</keyword>
<feature type="transmembrane region" description="Helical" evidence="10">
    <location>
        <begin position="364"/>
        <end position="384"/>
    </location>
</feature>
<dbReference type="Pfam" id="PF00083">
    <property type="entry name" value="Sugar_tr"/>
    <property type="match status" value="1"/>
</dbReference>
<feature type="transmembrane region" description="Helical" evidence="10">
    <location>
        <begin position="404"/>
        <end position="425"/>
    </location>
</feature>
<dbReference type="PROSITE" id="PS00217">
    <property type="entry name" value="SUGAR_TRANSPORT_2"/>
    <property type="match status" value="1"/>
</dbReference>
<keyword evidence="7 10" id="KW-0472">Membrane</keyword>
<organism evidence="12 13">
    <name type="scientific">Lachancea mirantina</name>
    <dbReference type="NCBI Taxonomy" id="1230905"/>
    <lineage>
        <taxon>Eukaryota</taxon>
        <taxon>Fungi</taxon>
        <taxon>Dikarya</taxon>
        <taxon>Ascomycota</taxon>
        <taxon>Saccharomycotina</taxon>
        <taxon>Saccharomycetes</taxon>
        <taxon>Saccharomycetales</taxon>
        <taxon>Saccharomycetaceae</taxon>
        <taxon>Lachancea</taxon>
    </lineage>
</organism>
<gene>
    <name evidence="12" type="ORF">LAMI_0H00144G</name>
</gene>
<evidence type="ECO:0000256" key="8">
    <source>
        <dbReference type="ARBA" id="ARBA00043213"/>
    </source>
</evidence>
<proteinExistence type="inferred from homology"/>
<feature type="transmembrane region" description="Helical" evidence="10">
    <location>
        <begin position="111"/>
        <end position="129"/>
    </location>
</feature>
<evidence type="ECO:0000256" key="1">
    <source>
        <dbReference type="ARBA" id="ARBA00004141"/>
    </source>
</evidence>
<keyword evidence="4 10" id="KW-0812">Transmembrane</keyword>
<dbReference type="PROSITE" id="PS50850">
    <property type="entry name" value="MFS"/>
    <property type="match status" value="1"/>
</dbReference>
<sequence length="560" mass="62437">MVFRKIGEKLRVKNIFAKTAERPTPPEVFNWRVYSMAIVASTASVLIGYDTGFVGGCFSNKYFLSNFGLVSGTSAANTALSNVISCFHAAAFFGALFSYPMSHYWGRRVSLIIAAGVAAVGCALMLVGIQGSLAPIYIGRVMTGLTVGASTNLTVVYLSEVSPAPIRGQIIAAYEIGWRVGDLIGFWINYGIAQHVPPGNKQWIIPVGVQLIPAGFFFIGSFIMKESPRWLFQMKRDQEAIENLVFLRNLPSDHEYMVWEINTIRDAVEEQNATIGLGLMDPAREVFVRNTKYFKRLGITCVLFLFQNFMGIQSINYYSPKIFESIGVKGTNASLFSSGMFGVVKFICTFIYILFIVDNAGRRKAFMGSATMCSLCFWYVGAYLKINDPSQPGVTAGPGGTAAIAFMFIWTASFIMAWSGGPFVWGAEVYEQNIRSFVQSINAAISWVPIFIMTRLTTEMIEKMKYGIFFFFAAIAALAVPFVFFFVPETKGIVLEDIDKLFRKGLSAHNAHKVVMEESRTTVSEIKNETYQFFNDETFKKTNEEQIEDTRVEHVHSTKV</sequence>
<evidence type="ECO:0000313" key="13">
    <source>
        <dbReference type="Proteomes" id="UP000191024"/>
    </source>
</evidence>
<feature type="transmembrane region" description="Helical" evidence="10">
    <location>
        <begin position="33"/>
        <end position="58"/>
    </location>
</feature>
<evidence type="ECO:0000256" key="10">
    <source>
        <dbReference type="SAM" id="Phobius"/>
    </source>
</evidence>
<dbReference type="PANTHER" id="PTHR48022:SF34">
    <property type="entry name" value="MAJOR FACILITATOR SUPERFAMILY (MFS) PROFILE DOMAIN-CONTAINING PROTEIN-RELATED"/>
    <property type="match status" value="1"/>
</dbReference>
<feature type="transmembrane region" description="Helical" evidence="10">
    <location>
        <begin position="466"/>
        <end position="487"/>
    </location>
</feature>
<dbReference type="OrthoDB" id="508119at2759"/>
<dbReference type="PANTHER" id="PTHR48022">
    <property type="entry name" value="PLASTIDIC GLUCOSE TRANSPORTER 4"/>
    <property type="match status" value="1"/>
</dbReference>
<dbReference type="InterPro" id="IPR036259">
    <property type="entry name" value="MFS_trans_sf"/>
</dbReference>
<evidence type="ECO:0000256" key="9">
    <source>
        <dbReference type="RuleBase" id="RU003346"/>
    </source>
</evidence>
<comment type="subcellular location">
    <subcellularLocation>
        <location evidence="1">Membrane</location>
        <topology evidence="1">Multi-pass membrane protein</topology>
    </subcellularLocation>
</comment>
<evidence type="ECO:0000256" key="6">
    <source>
        <dbReference type="ARBA" id="ARBA00022989"/>
    </source>
</evidence>
<comment type="similarity">
    <text evidence="2 9">Belongs to the major facilitator superfamily. Sugar transporter (TC 2.A.1.1) family.</text>
</comment>
<feature type="transmembrane region" description="Helical" evidence="10">
    <location>
        <begin position="79"/>
        <end position="99"/>
    </location>
</feature>
<feature type="transmembrane region" description="Helical" evidence="10">
    <location>
        <begin position="203"/>
        <end position="224"/>
    </location>
</feature>
<dbReference type="InterPro" id="IPR003663">
    <property type="entry name" value="Sugar/inositol_transpt"/>
</dbReference>
<dbReference type="PROSITE" id="PS00216">
    <property type="entry name" value="SUGAR_TRANSPORT_1"/>
    <property type="match status" value="1"/>
</dbReference>
<keyword evidence="13" id="KW-1185">Reference proteome</keyword>
<evidence type="ECO:0000313" key="12">
    <source>
        <dbReference type="EMBL" id="SCV02522.1"/>
    </source>
</evidence>
<evidence type="ECO:0000256" key="2">
    <source>
        <dbReference type="ARBA" id="ARBA00010992"/>
    </source>
</evidence>
<reference evidence="13" key="1">
    <citation type="submission" date="2016-03" db="EMBL/GenBank/DDBJ databases">
        <authorList>
            <person name="Devillers H."/>
        </authorList>
    </citation>
    <scope>NUCLEOTIDE SEQUENCE [LARGE SCALE GENOMIC DNA]</scope>
</reference>
<dbReference type="PRINTS" id="PR00171">
    <property type="entry name" value="SUGRTRNSPORT"/>
</dbReference>
<dbReference type="InterPro" id="IPR020846">
    <property type="entry name" value="MFS_dom"/>
</dbReference>
<keyword evidence="6 10" id="KW-1133">Transmembrane helix</keyword>
<evidence type="ECO:0000256" key="5">
    <source>
        <dbReference type="ARBA" id="ARBA00022911"/>
    </source>
</evidence>
<dbReference type="Proteomes" id="UP000191024">
    <property type="component" value="Chromosome H"/>
</dbReference>
<evidence type="ECO:0000256" key="7">
    <source>
        <dbReference type="ARBA" id="ARBA00023136"/>
    </source>
</evidence>
<protein>
    <recommendedName>
        <fullName evidence="8">Quinate transporter</fullName>
    </recommendedName>
</protein>
<feature type="domain" description="Major facilitator superfamily (MFS) profile" evidence="11">
    <location>
        <begin position="36"/>
        <end position="491"/>
    </location>
</feature>
<dbReference type="GO" id="GO:0016020">
    <property type="term" value="C:membrane"/>
    <property type="evidence" value="ECO:0007669"/>
    <property type="project" value="UniProtKB-SubCell"/>
</dbReference>